<feature type="compositionally biased region" description="Acidic residues" evidence="1">
    <location>
        <begin position="401"/>
        <end position="413"/>
    </location>
</feature>
<dbReference type="RefSeq" id="XP_046069491.1">
    <property type="nucleotide sequence ID" value="XM_046220747.1"/>
</dbReference>
<keyword evidence="3" id="KW-1185">Reference proteome</keyword>
<dbReference type="Gene3D" id="2.60.40.640">
    <property type="match status" value="1"/>
</dbReference>
<evidence type="ECO:0008006" key="4">
    <source>
        <dbReference type="Google" id="ProtNLM"/>
    </source>
</evidence>
<dbReference type="AlphaFoldDB" id="A0AAD4PY87"/>
<dbReference type="Proteomes" id="UP001201262">
    <property type="component" value="Unassembled WGS sequence"/>
</dbReference>
<feature type="region of interest" description="Disordered" evidence="1">
    <location>
        <begin position="393"/>
        <end position="413"/>
    </location>
</feature>
<evidence type="ECO:0000256" key="1">
    <source>
        <dbReference type="SAM" id="MobiDB-lite"/>
    </source>
</evidence>
<proteinExistence type="predicted"/>
<comment type="caution">
    <text evidence="2">The sequence shown here is derived from an EMBL/GenBank/DDBJ whole genome shotgun (WGS) entry which is preliminary data.</text>
</comment>
<gene>
    <name evidence="2" type="ORF">BGW36DRAFT_429852</name>
</gene>
<accession>A0AAD4PY87</accession>
<evidence type="ECO:0000313" key="3">
    <source>
        <dbReference type="Proteomes" id="UP001201262"/>
    </source>
</evidence>
<reference evidence="2" key="1">
    <citation type="submission" date="2021-12" db="EMBL/GenBank/DDBJ databases">
        <title>Convergent genome expansion in fungi linked to evolution of root-endophyte symbiosis.</title>
        <authorList>
            <consortium name="DOE Joint Genome Institute"/>
            <person name="Ke Y.-H."/>
            <person name="Bonito G."/>
            <person name="Liao H.-L."/>
            <person name="Looney B."/>
            <person name="Rojas-Flechas A."/>
            <person name="Nash J."/>
            <person name="Hameed K."/>
            <person name="Schadt C."/>
            <person name="Martin F."/>
            <person name="Crous P.W."/>
            <person name="Miettinen O."/>
            <person name="Magnuson J.K."/>
            <person name="Labbe J."/>
            <person name="Jacobson D."/>
            <person name="Doktycz M.J."/>
            <person name="Veneault-Fourrey C."/>
            <person name="Kuo A."/>
            <person name="Mondo S."/>
            <person name="Calhoun S."/>
            <person name="Riley R."/>
            <person name="Ohm R."/>
            <person name="LaButti K."/>
            <person name="Andreopoulos B."/>
            <person name="Pangilinan J."/>
            <person name="Nolan M."/>
            <person name="Tritt A."/>
            <person name="Clum A."/>
            <person name="Lipzen A."/>
            <person name="Daum C."/>
            <person name="Barry K."/>
            <person name="Grigoriev I.V."/>
            <person name="Vilgalys R."/>
        </authorList>
    </citation>
    <scope>NUCLEOTIDE SEQUENCE</scope>
    <source>
        <strain evidence="2">PMI_201</strain>
    </source>
</reference>
<organism evidence="2 3">
    <name type="scientific">Talaromyces proteolyticus</name>
    <dbReference type="NCBI Taxonomy" id="1131652"/>
    <lineage>
        <taxon>Eukaryota</taxon>
        <taxon>Fungi</taxon>
        <taxon>Dikarya</taxon>
        <taxon>Ascomycota</taxon>
        <taxon>Pezizomycotina</taxon>
        <taxon>Eurotiomycetes</taxon>
        <taxon>Eurotiomycetidae</taxon>
        <taxon>Eurotiales</taxon>
        <taxon>Trichocomaceae</taxon>
        <taxon>Talaromyces</taxon>
        <taxon>Talaromyces sect. Bacilispori</taxon>
    </lineage>
</organism>
<protein>
    <recommendedName>
        <fullName evidence="4">Arrestin-like N-terminal domain-containing protein</fullName>
    </recommendedName>
</protein>
<dbReference type="EMBL" id="JAJTJA010000009">
    <property type="protein sequence ID" value="KAH8693821.1"/>
    <property type="molecule type" value="Genomic_DNA"/>
</dbReference>
<sequence>MSVAPQHDISLVLDRPDKLYTSGDTITGTIHDWKPHLTNGASIEVVLVGRSKSYIDFSAQNFYTYTGRVPLIYHTTQLHPAQSDDELHFAITVPDHVQKDLSSVPALKKRFDYWTHSWSDSEPFAKDPQHALPPSMTMHERSLSLYRQEVRGWGQIRYTLSAIISETAGHGKNSVIQSSEEENVIITTPRISVEDWEREPRENQISANIVTFINKRLQPDAKVKQKGVFDKMMSDDTPKMSVQLHTIVPKIAVSGSTIELFMRLHRPAKRYAKIDFPLPLITLQRAELYIKETITTRCSRPVLRFDEHVYEFPGHPFAGQTCRINHTFIPTVDGTNYQPELCRAKFKIPSSCTPTFKTWNMSSEWSICGTVFFKCLGKETYGTFDSRITLISKPRKSGAGDGEDSEASDDLVDVGEEGDGAAIDWVGGAGQVGGAAMNLANLAT</sequence>
<dbReference type="InterPro" id="IPR014752">
    <property type="entry name" value="Arrestin-like_C"/>
</dbReference>
<dbReference type="GeneID" id="70251034"/>
<evidence type="ECO:0000313" key="2">
    <source>
        <dbReference type="EMBL" id="KAH8693821.1"/>
    </source>
</evidence>
<name>A0AAD4PY87_9EURO</name>